<keyword evidence="3" id="KW-1185">Reference proteome</keyword>
<feature type="region of interest" description="Disordered" evidence="1">
    <location>
        <begin position="213"/>
        <end position="313"/>
    </location>
</feature>
<reference evidence="2 3" key="1">
    <citation type="submission" date="2014-03" db="EMBL/GenBank/DDBJ databases">
        <title>The genome of Kluyveromyces dobzhanskii.</title>
        <authorList>
            <person name="Nystedt B."/>
            <person name="Astrom S."/>
        </authorList>
    </citation>
    <scope>NUCLEOTIDE SEQUENCE [LARGE SCALE GENOMIC DNA]</scope>
    <source>
        <strain evidence="2 3">CBS 2104</strain>
    </source>
</reference>
<proteinExistence type="predicted"/>
<evidence type="ECO:0000313" key="2">
    <source>
        <dbReference type="EMBL" id="CDO94430.1"/>
    </source>
</evidence>
<dbReference type="OrthoDB" id="4088889at2759"/>
<comment type="caution">
    <text evidence="2">The sequence shown here is derived from an EMBL/GenBank/DDBJ whole genome shotgun (WGS) entry which is preliminary data.</text>
</comment>
<protein>
    <submittedName>
        <fullName evidence="2">WGS project CCBQ000000000 data, contig 00106</fullName>
    </submittedName>
</protein>
<feature type="compositionally biased region" description="Polar residues" evidence="1">
    <location>
        <begin position="258"/>
        <end position="278"/>
    </location>
</feature>
<dbReference type="Proteomes" id="UP000031516">
    <property type="component" value="Unassembled WGS sequence"/>
</dbReference>
<feature type="compositionally biased region" description="Low complexity" evidence="1">
    <location>
        <begin position="290"/>
        <end position="304"/>
    </location>
</feature>
<sequence length="343" mass="39052">MFVNLISALFSNDDGNNESVTPTYGHGIQEDDVDLQLRSLIYCYRRINVERLSPFYPVSSCAEDKHALGDGSVALDQVYNLDQFVAMLQEDAHRILVDWCKNKARLVCILSEPPVRSVSQLPQGFSYLILEAESSEDVYIQRLVHESNLYREHDISLSWKIECLKNIIRKQYSFVPARRKNFNKQDRWQIMIKYLSKLAEQVQIDRVYKAYRSQPPSTRRLSHSSDGSDPSTPTRSLKSKPSMTILRLDSSVRSRSSNQMNALSRNQPNSPALASRSPSPKKKMSHDQFASNGNSGSTSAANSSPLYQQSRNCVIQRLEREKKRLAMKTGQKVKPTVSSCQRL</sequence>
<dbReference type="EMBL" id="CCBQ010000037">
    <property type="protein sequence ID" value="CDO94430.1"/>
    <property type="molecule type" value="Genomic_DNA"/>
</dbReference>
<accession>A0A0A8L5U5</accession>
<organism evidence="2 3">
    <name type="scientific">Kluyveromyces dobzhanskii CBS 2104</name>
    <dbReference type="NCBI Taxonomy" id="1427455"/>
    <lineage>
        <taxon>Eukaryota</taxon>
        <taxon>Fungi</taxon>
        <taxon>Dikarya</taxon>
        <taxon>Ascomycota</taxon>
        <taxon>Saccharomycotina</taxon>
        <taxon>Saccharomycetes</taxon>
        <taxon>Saccharomycetales</taxon>
        <taxon>Saccharomycetaceae</taxon>
        <taxon>Kluyveromyces</taxon>
    </lineage>
</organism>
<feature type="compositionally biased region" description="Polar residues" evidence="1">
    <location>
        <begin position="214"/>
        <end position="242"/>
    </location>
</feature>
<name>A0A0A8L5U5_9SACH</name>
<dbReference type="Pfam" id="PF17235">
    <property type="entry name" value="STD1"/>
    <property type="match status" value="1"/>
</dbReference>
<dbReference type="InterPro" id="IPR035189">
    <property type="entry name" value="Std1/Mth1"/>
</dbReference>
<evidence type="ECO:0000313" key="3">
    <source>
        <dbReference type="Proteomes" id="UP000031516"/>
    </source>
</evidence>
<gene>
    <name evidence="2" type="ORF">KLDO_g2694B</name>
</gene>
<dbReference type="AlphaFoldDB" id="A0A0A8L5U5"/>
<evidence type="ECO:0000256" key="1">
    <source>
        <dbReference type="SAM" id="MobiDB-lite"/>
    </source>
</evidence>